<proteinExistence type="predicted"/>
<dbReference type="GeneID" id="14658517"/>
<dbReference type="EMBL" id="KC285587">
    <property type="protein sequence ID" value="AGE14636.1"/>
    <property type="molecule type" value="Genomic_DNA"/>
</dbReference>
<reference evidence="2" key="1">
    <citation type="submission" date="2012-12" db="EMBL/GenBank/DDBJ databases">
        <authorList>
            <person name="Lang B.F."/>
        </authorList>
    </citation>
    <scope>NUCLEOTIDE SEQUENCE</scope>
</reference>
<dbReference type="AlphaFoldDB" id="M1GMV6"/>
<sequence length="147" mass="16477">MITYAVWAEVVNLIWAKKHLNTSIFEYILSIYAALGRGASKAAMQAFPTLTPISLPSYVVPVTVDTINPWWISGYLTLYCSFSLSVTGGGWKESVYNKFRHSFSFSFNILSLGLAQVIASFLLVSCYVRTSEQRVDVMSQGQRGWRS</sequence>
<feature type="transmembrane region" description="Helical" evidence="1">
    <location>
        <begin position="103"/>
        <end position="124"/>
    </location>
</feature>
<evidence type="ECO:0000256" key="1">
    <source>
        <dbReference type="SAM" id="Phobius"/>
    </source>
</evidence>
<accession>M1GMV6</accession>
<keyword evidence="1" id="KW-1133">Transmembrane helix</keyword>
<keyword evidence="1" id="KW-0472">Membrane</keyword>
<gene>
    <name evidence="2" type="primary">orf147</name>
</gene>
<keyword evidence="2" id="KW-0496">Mitochondrion</keyword>
<keyword evidence="1" id="KW-0812">Transmembrane</keyword>
<feature type="transmembrane region" description="Helical" evidence="1">
    <location>
        <begin position="70"/>
        <end position="91"/>
    </location>
</feature>
<name>M1GMV6_9BASI</name>
<organism evidence="2">
    <name type="scientific">Microbotryum cf. violaceum BFL-2013</name>
    <dbReference type="NCBI Taxonomy" id="1288119"/>
    <lineage>
        <taxon>Eukaryota</taxon>
        <taxon>Fungi</taxon>
        <taxon>Dikarya</taxon>
        <taxon>Basidiomycota</taxon>
        <taxon>Pucciniomycotina</taxon>
        <taxon>Microbotryomycetes</taxon>
        <taxon>Microbotryales</taxon>
        <taxon>Microbotryaceae</taxon>
        <taxon>Microbotryum</taxon>
    </lineage>
</organism>
<protein>
    <submittedName>
        <fullName evidence="2">Uncharacterized protein</fullName>
    </submittedName>
</protein>
<dbReference type="RefSeq" id="YP_007475423.1">
    <property type="nucleotide sequence ID" value="NC_020354.1"/>
</dbReference>
<evidence type="ECO:0000313" key="2">
    <source>
        <dbReference type="EMBL" id="AGE14636.1"/>
    </source>
</evidence>
<geneLocation type="mitochondrion" evidence="2"/>